<feature type="transmembrane region" description="Helical" evidence="1">
    <location>
        <begin position="90"/>
        <end position="109"/>
    </location>
</feature>
<dbReference type="RefSeq" id="WP_380704606.1">
    <property type="nucleotide sequence ID" value="NZ_JBHSAP010000009.1"/>
</dbReference>
<dbReference type="EMBL" id="JBHSAP010000009">
    <property type="protein sequence ID" value="MFC4077089.1"/>
    <property type="molecule type" value="Genomic_DNA"/>
</dbReference>
<sequence>MTWLELFVLILASYRLTHLLVYDTITSGLRSLFIDVEYVRDSSDELVKSFTFKGEGWRKRAGMIVSCHWCAGIWSSAVIIGLYSFFPGTFVIWLILAVAGAAAVMEDWMSE</sequence>
<dbReference type="InterPro" id="IPR010773">
    <property type="entry name" value="Mycophage_PG1_Gp7"/>
</dbReference>
<keyword evidence="1" id="KW-0472">Membrane</keyword>
<evidence type="ECO:0000313" key="3">
    <source>
        <dbReference type="Proteomes" id="UP001595843"/>
    </source>
</evidence>
<proteinExistence type="predicted"/>
<dbReference type="Proteomes" id="UP001595843">
    <property type="component" value="Unassembled WGS sequence"/>
</dbReference>
<reference evidence="3" key="1">
    <citation type="journal article" date="2019" name="Int. J. Syst. Evol. Microbiol.">
        <title>The Global Catalogue of Microorganisms (GCM) 10K type strain sequencing project: providing services to taxonomists for standard genome sequencing and annotation.</title>
        <authorList>
            <consortium name="The Broad Institute Genomics Platform"/>
            <consortium name="The Broad Institute Genome Sequencing Center for Infectious Disease"/>
            <person name="Wu L."/>
            <person name="Ma J."/>
        </authorList>
    </citation>
    <scope>NUCLEOTIDE SEQUENCE [LARGE SCALE GENOMIC DNA]</scope>
    <source>
        <strain evidence="3">IBRC-M 10813</strain>
    </source>
</reference>
<comment type="caution">
    <text evidence="2">The sequence shown here is derived from an EMBL/GenBank/DDBJ whole genome shotgun (WGS) entry which is preliminary data.</text>
</comment>
<gene>
    <name evidence="2" type="ORF">ACFOUO_09705</name>
</gene>
<keyword evidence="1" id="KW-1133">Transmembrane helix</keyword>
<accession>A0ABV8JEU6</accession>
<organism evidence="2 3">
    <name type="scientific">Salinithrix halophila</name>
    <dbReference type="NCBI Taxonomy" id="1485204"/>
    <lineage>
        <taxon>Bacteria</taxon>
        <taxon>Bacillati</taxon>
        <taxon>Bacillota</taxon>
        <taxon>Bacilli</taxon>
        <taxon>Bacillales</taxon>
        <taxon>Thermoactinomycetaceae</taxon>
        <taxon>Salinithrix</taxon>
    </lineage>
</organism>
<evidence type="ECO:0000313" key="2">
    <source>
        <dbReference type="EMBL" id="MFC4077089.1"/>
    </source>
</evidence>
<name>A0ABV8JEU6_9BACL</name>
<keyword evidence="1" id="KW-0812">Transmembrane</keyword>
<keyword evidence="3" id="KW-1185">Reference proteome</keyword>
<protein>
    <submittedName>
        <fullName evidence="2">DUF1360 domain-containing protein</fullName>
    </submittedName>
</protein>
<evidence type="ECO:0000256" key="1">
    <source>
        <dbReference type="SAM" id="Phobius"/>
    </source>
</evidence>
<dbReference type="Pfam" id="PF07098">
    <property type="entry name" value="DUF1360"/>
    <property type="match status" value="1"/>
</dbReference>